<evidence type="ECO:0000313" key="6">
    <source>
        <dbReference type="EMBL" id="RLL96276.1"/>
    </source>
</evidence>
<proteinExistence type="predicted"/>
<keyword evidence="2" id="KW-0547">Nucleotide-binding</keyword>
<dbReference type="SUPFAM" id="SSF56112">
    <property type="entry name" value="Protein kinase-like (PK-like)"/>
    <property type="match status" value="1"/>
</dbReference>
<keyword evidence="3" id="KW-0418">Kinase</keyword>
<dbReference type="InterPro" id="IPR011009">
    <property type="entry name" value="Kinase-like_dom_sf"/>
</dbReference>
<dbReference type="Pfam" id="PF00069">
    <property type="entry name" value="Pkinase"/>
    <property type="match status" value="1"/>
</dbReference>
<protein>
    <recommendedName>
        <fullName evidence="5">Protein kinase domain-containing protein</fullName>
    </recommendedName>
</protein>
<dbReference type="PANTHER" id="PTHR44329:SF288">
    <property type="entry name" value="MITOGEN-ACTIVATED PROTEIN KINASE KINASE KINASE 20"/>
    <property type="match status" value="1"/>
</dbReference>
<reference evidence="6 7" key="1">
    <citation type="submission" date="2018-08" db="EMBL/GenBank/DDBJ databases">
        <title>Draft genome sequences of two Aspergillus turcosus clinical strains isolated from bronchoalveolar lavage fluid: one azole-susceptible and the other azole-resistant.</title>
        <authorList>
            <person name="Parent-Michaud M."/>
            <person name="Dufresne P.J."/>
            <person name="Fournier E."/>
            <person name="Martineau C."/>
            <person name="Moreira S."/>
            <person name="Perkins V."/>
            <person name="De Repentigny L."/>
            <person name="Dufresne S.F."/>
        </authorList>
    </citation>
    <scope>NUCLEOTIDE SEQUENCE [LARGE SCALE GENOMIC DNA]</scope>
    <source>
        <strain evidence="6">HMR AF 1038</strain>
    </source>
</reference>
<dbReference type="GO" id="GO:0005524">
    <property type="term" value="F:ATP binding"/>
    <property type="evidence" value="ECO:0007669"/>
    <property type="project" value="UniProtKB-KW"/>
</dbReference>
<comment type="caution">
    <text evidence="6">The sequence shown here is derived from an EMBL/GenBank/DDBJ whole genome shotgun (WGS) entry which is preliminary data.</text>
</comment>
<organism evidence="6 7">
    <name type="scientific">Aspergillus turcosus</name>
    <dbReference type="NCBI Taxonomy" id="1245748"/>
    <lineage>
        <taxon>Eukaryota</taxon>
        <taxon>Fungi</taxon>
        <taxon>Dikarya</taxon>
        <taxon>Ascomycota</taxon>
        <taxon>Pezizomycotina</taxon>
        <taxon>Eurotiomycetes</taxon>
        <taxon>Eurotiomycetidae</taxon>
        <taxon>Eurotiales</taxon>
        <taxon>Aspergillaceae</taxon>
        <taxon>Aspergillus</taxon>
        <taxon>Aspergillus subgen. Fumigati</taxon>
    </lineage>
</organism>
<accession>A0A229YI35</accession>
<dbReference type="Gene3D" id="1.10.510.10">
    <property type="entry name" value="Transferase(Phosphotransferase) domain 1"/>
    <property type="match status" value="1"/>
</dbReference>
<evidence type="ECO:0000256" key="2">
    <source>
        <dbReference type="ARBA" id="ARBA00022741"/>
    </source>
</evidence>
<evidence type="ECO:0000256" key="1">
    <source>
        <dbReference type="ARBA" id="ARBA00022679"/>
    </source>
</evidence>
<evidence type="ECO:0000256" key="4">
    <source>
        <dbReference type="ARBA" id="ARBA00022840"/>
    </source>
</evidence>
<keyword evidence="4" id="KW-0067">ATP-binding</keyword>
<dbReference type="GO" id="GO:0004674">
    <property type="term" value="F:protein serine/threonine kinase activity"/>
    <property type="evidence" value="ECO:0007669"/>
    <property type="project" value="TreeGrafter"/>
</dbReference>
<feature type="domain" description="Protein kinase" evidence="5">
    <location>
        <begin position="79"/>
        <end position="348"/>
    </location>
</feature>
<dbReference type="Proteomes" id="UP000215289">
    <property type="component" value="Unassembled WGS sequence"/>
</dbReference>
<dbReference type="PANTHER" id="PTHR44329">
    <property type="entry name" value="SERINE/THREONINE-PROTEIN KINASE TNNI3K-RELATED"/>
    <property type="match status" value="1"/>
</dbReference>
<name>A0A229YI35_9EURO</name>
<dbReference type="InterPro" id="IPR051681">
    <property type="entry name" value="Ser/Thr_Kinases-Pseudokinases"/>
</dbReference>
<evidence type="ECO:0000259" key="5">
    <source>
        <dbReference type="PROSITE" id="PS50011"/>
    </source>
</evidence>
<gene>
    <name evidence="6" type="ORF">CFD26_105320</name>
</gene>
<keyword evidence="7" id="KW-1185">Reference proteome</keyword>
<sequence length="348" mass="39093">MLNFTHPIRWRIWPTIFSLISSFVRGLSQFLPYLDQPSRSLVDEDVERRGDCKGTDRNTATEENENVIFAEPSEPVAYEPPFEVLSQGSTALVSRVRPGVVVKSPRFSWWHSSTGATHKLVKDIQKSFSVEEQIYEILGEHPRIVRFLGVSQDPRGLLFAEASGGDLQAYIDQHVGTTDPALRVKWCREAAEAIHYIHQKGVIHSDLRPESYLLHNESLDLLLCDFGGSTSGNIDGGHLPDSGFFNPRNPWVSTKATDIFSLGSIFYTIMTDHWPYRSPGPFTSVEDKLAYGDMVDELFSLNKFPSTDGLLGGSVIQGCWMERYDEVEEILHDQDSSFKDCSAATNIT</sequence>
<dbReference type="EMBL" id="NIDN02000117">
    <property type="protein sequence ID" value="RLL96276.1"/>
    <property type="molecule type" value="Genomic_DNA"/>
</dbReference>
<dbReference type="STRING" id="1245748.A0A229YI35"/>
<dbReference type="CDD" id="cd00180">
    <property type="entry name" value="PKc"/>
    <property type="match status" value="1"/>
</dbReference>
<dbReference type="InterPro" id="IPR000719">
    <property type="entry name" value="Prot_kinase_dom"/>
</dbReference>
<keyword evidence="1" id="KW-0808">Transferase</keyword>
<evidence type="ECO:0000313" key="7">
    <source>
        <dbReference type="Proteomes" id="UP000215289"/>
    </source>
</evidence>
<evidence type="ECO:0000256" key="3">
    <source>
        <dbReference type="ARBA" id="ARBA00022777"/>
    </source>
</evidence>
<dbReference type="PROSITE" id="PS50011">
    <property type="entry name" value="PROTEIN_KINASE_DOM"/>
    <property type="match status" value="1"/>
</dbReference>
<dbReference type="AlphaFoldDB" id="A0A229YI35"/>
<dbReference type="OrthoDB" id="1668230at2759"/>